<sequence>MESAVASEHLVQGEVEEVSTSTLLGDEVHTPAVSLISRADEHPNLEGSSATLNVTAPLASDPTQENAIDASSIQDEQASFLPVVASVSTLSTPVASLPVTVASATQANLAAQHDAVELSQPLTENTVMNNRDDVQAKELVAQCLLRGVGKGGNKPLLIQRLEKAIAKSNANSFATAPTTAQTTEPGGVAASVISPRQDPKQKKKTAIDNSPWVQISTKQAREARWVRPEYTGPSVGGPSAAADKSLDPLTSTPLDYFNQIILPLERAKWKVNSNMYSIKCGAGTDKYPAFKPFAAEEIAVLVGLHVRNGLAPVPDMRLHFTKPDTSFVFGDERVQQVLPGGYARLKELKAFFHIQDPSLTQPASKPFWKVEPLLVAVRLNSKRLWDLGENVSLDEQDCGFQGRSSLKDKIKFKKQGDGFLADCLCDSGYTWTFHFRHDPTPLPLSYKEASDLHNRCLYLIKQLKFEWTRVWMDNLFTSRRFLQYGLEEKCLMAGVARATSRGVPDCVVQQ</sequence>
<keyword evidence="4" id="KW-1185">Reference proteome</keyword>
<feature type="region of interest" description="Disordered" evidence="1">
    <location>
        <begin position="1"/>
        <end position="26"/>
    </location>
</feature>
<dbReference type="EMBL" id="LGRX02002563">
    <property type="protein sequence ID" value="KAK3283966.1"/>
    <property type="molecule type" value="Genomic_DNA"/>
</dbReference>
<proteinExistence type="predicted"/>
<feature type="region of interest" description="Disordered" evidence="1">
    <location>
        <begin position="176"/>
        <end position="208"/>
    </location>
</feature>
<organism evidence="3 4">
    <name type="scientific">Cymbomonas tetramitiformis</name>
    <dbReference type="NCBI Taxonomy" id="36881"/>
    <lineage>
        <taxon>Eukaryota</taxon>
        <taxon>Viridiplantae</taxon>
        <taxon>Chlorophyta</taxon>
        <taxon>Pyramimonadophyceae</taxon>
        <taxon>Pyramimonadales</taxon>
        <taxon>Pyramimonadaceae</taxon>
        <taxon>Cymbomonas</taxon>
    </lineage>
</organism>
<dbReference type="PANTHER" id="PTHR46599:SF3">
    <property type="entry name" value="PIGGYBAC TRANSPOSABLE ELEMENT-DERIVED PROTEIN 4"/>
    <property type="match status" value="1"/>
</dbReference>
<evidence type="ECO:0000256" key="1">
    <source>
        <dbReference type="SAM" id="MobiDB-lite"/>
    </source>
</evidence>
<dbReference type="PANTHER" id="PTHR46599">
    <property type="entry name" value="PIGGYBAC TRANSPOSABLE ELEMENT-DERIVED PROTEIN 4"/>
    <property type="match status" value="1"/>
</dbReference>
<dbReference type="InterPro" id="IPR029526">
    <property type="entry name" value="PGBD"/>
</dbReference>
<evidence type="ECO:0000313" key="3">
    <source>
        <dbReference type="EMBL" id="KAK3283966.1"/>
    </source>
</evidence>
<dbReference type="Pfam" id="PF13843">
    <property type="entry name" value="DDE_Tnp_1_7"/>
    <property type="match status" value="1"/>
</dbReference>
<protein>
    <recommendedName>
        <fullName evidence="2">PiggyBac transposable element-derived protein domain-containing protein</fullName>
    </recommendedName>
</protein>
<name>A0AAE0LFX6_9CHLO</name>
<comment type="caution">
    <text evidence="3">The sequence shown here is derived from an EMBL/GenBank/DDBJ whole genome shotgun (WGS) entry which is preliminary data.</text>
</comment>
<dbReference type="AlphaFoldDB" id="A0AAE0LFX6"/>
<dbReference type="Proteomes" id="UP001190700">
    <property type="component" value="Unassembled WGS sequence"/>
</dbReference>
<evidence type="ECO:0000259" key="2">
    <source>
        <dbReference type="Pfam" id="PF13843"/>
    </source>
</evidence>
<feature type="domain" description="PiggyBac transposable element-derived protein" evidence="2">
    <location>
        <begin position="288"/>
        <end position="508"/>
    </location>
</feature>
<evidence type="ECO:0000313" key="4">
    <source>
        <dbReference type="Proteomes" id="UP001190700"/>
    </source>
</evidence>
<accession>A0AAE0LFX6</accession>
<reference evidence="3 4" key="1">
    <citation type="journal article" date="2015" name="Genome Biol. Evol.">
        <title>Comparative Genomics of a Bacterivorous Green Alga Reveals Evolutionary Causalities and Consequences of Phago-Mixotrophic Mode of Nutrition.</title>
        <authorList>
            <person name="Burns J.A."/>
            <person name="Paasch A."/>
            <person name="Narechania A."/>
            <person name="Kim E."/>
        </authorList>
    </citation>
    <scope>NUCLEOTIDE SEQUENCE [LARGE SCALE GENOMIC DNA]</scope>
    <source>
        <strain evidence="3 4">PLY_AMNH</strain>
    </source>
</reference>
<gene>
    <name evidence="3" type="ORF">CYMTET_8356</name>
</gene>